<gene>
    <name evidence="4" type="ORF">OG2516_05103</name>
</gene>
<dbReference type="InterPro" id="IPR001387">
    <property type="entry name" value="Cro/C1-type_HTH"/>
</dbReference>
<dbReference type="InterPro" id="IPR010982">
    <property type="entry name" value="Lambda_DNA-bd_dom_sf"/>
</dbReference>
<keyword evidence="2" id="KW-0175">Coiled coil</keyword>
<organism evidence="4 5">
    <name type="scientific">Oceanicola granulosus (strain ATCC BAA-861 / DSM 15982 / KCTC 12143 / HTCC2516)</name>
    <dbReference type="NCBI Taxonomy" id="314256"/>
    <lineage>
        <taxon>Bacteria</taxon>
        <taxon>Pseudomonadati</taxon>
        <taxon>Pseudomonadota</taxon>
        <taxon>Alphaproteobacteria</taxon>
        <taxon>Rhodobacterales</taxon>
        <taxon>Roseobacteraceae</taxon>
        <taxon>Oceanicola</taxon>
    </lineage>
</organism>
<evidence type="ECO:0000256" key="1">
    <source>
        <dbReference type="ARBA" id="ARBA00023125"/>
    </source>
</evidence>
<feature type="domain" description="HTH cro/C1-type" evidence="3">
    <location>
        <begin position="24"/>
        <end position="78"/>
    </location>
</feature>
<dbReference type="PROSITE" id="PS50943">
    <property type="entry name" value="HTH_CROC1"/>
    <property type="match status" value="1"/>
</dbReference>
<proteinExistence type="predicted"/>
<reference evidence="4 5" key="1">
    <citation type="journal article" date="2010" name="J. Bacteriol.">
        <title>Genome sequences of Oceanicola granulosus HTCC2516(T) and Oceanicola batsensis HTCC2597(TDelta).</title>
        <authorList>
            <person name="Thrash J.C."/>
            <person name="Cho J.C."/>
            <person name="Vergin K.L."/>
            <person name="Giovannoni S.J."/>
        </authorList>
    </citation>
    <scope>NUCLEOTIDE SEQUENCE [LARGE SCALE GENOMIC DNA]</scope>
    <source>
        <strain evidence="5">ATCC BAA-861 / DSM 15982 / KCTC 12143 / HTCC2516</strain>
    </source>
</reference>
<dbReference type="HOGENOM" id="CLU_066192_6_0_5"/>
<evidence type="ECO:0000256" key="2">
    <source>
        <dbReference type="SAM" id="Coils"/>
    </source>
</evidence>
<feature type="coiled-coil region" evidence="2">
    <location>
        <begin position="98"/>
        <end position="132"/>
    </location>
</feature>
<accession>Q2C9T3</accession>
<comment type="caution">
    <text evidence="4">The sequence shown here is derived from an EMBL/GenBank/DDBJ whole genome shotgun (WGS) entry which is preliminary data.</text>
</comment>
<dbReference type="eggNOG" id="COG1396">
    <property type="taxonomic scope" value="Bacteria"/>
</dbReference>
<evidence type="ECO:0000313" key="5">
    <source>
        <dbReference type="Proteomes" id="UP000003635"/>
    </source>
</evidence>
<sequence length="134" mass="14568">MDMSATESTEGWYSDDAATFGDRLAAAREAAGLSQKDLARRLGVKHQTLKHWEDDIAEPRANKLQMLSGLLSVSLRWLLTGHGEGVEPPGAAEIAPDVSAVLAEMRALRAQADRMAERLGVLEKQLRRAMTDAA</sequence>
<keyword evidence="5" id="KW-1185">Reference proteome</keyword>
<evidence type="ECO:0000259" key="3">
    <source>
        <dbReference type="PROSITE" id="PS50943"/>
    </source>
</evidence>
<dbReference type="GO" id="GO:0003677">
    <property type="term" value="F:DNA binding"/>
    <property type="evidence" value="ECO:0007669"/>
    <property type="project" value="UniProtKB-KW"/>
</dbReference>
<dbReference type="Proteomes" id="UP000003635">
    <property type="component" value="Unassembled WGS sequence"/>
</dbReference>
<dbReference type="RefSeq" id="WP_007254548.1">
    <property type="nucleotide sequence ID" value="NZ_CH724107.1"/>
</dbReference>
<dbReference type="SUPFAM" id="SSF47413">
    <property type="entry name" value="lambda repressor-like DNA-binding domains"/>
    <property type="match status" value="1"/>
</dbReference>
<protein>
    <submittedName>
        <fullName evidence="4">Transcriptional regulator, XRE family protein</fullName>
    </submittedName>
</protein>
<dbReference type="AlphaFoldDB" id="Q2C9T3"/>
<name>Q2C9T3_OCEGH</name>
<evidence type="ECO:0000313" key="4">
    <source>
        <dbReference type="EMBL" id="EAR49438.1"/>
    </source>
</evidence>
<dbReference type="STRING" id="314256.OG2516_05103"/>
<dbReference type="Gene3D" id="1.10.260.40">
    <property type="entry name" value="lambda repressor-like DNA-binding domains"/>
    <property type="match status" value="1"/>
</dbReference>
<dbReference type="EMBL" id="AAOT01000071">
    <property type="protein sequence ID" value="EAR49438.1"/>
    <property type="molecule type" value="Genomic_DNA"/>
</dbReference>
<dbReference type="PANTHER" id="PTHR46558">
    <property type="entry name" value="TRACRIPTIONAL REGULATORY PROTEIN-RELATED-RELATED"/>
    <property type="match status" value="1"/>
</dbReference>
<dbReference type="Pfam" id="PF01381">
    <property type="entry name" value="HTH_3"/>
    <property type="match status" value="1"/>
</dbReference>
<dbReference type="PANTHER" id="PTHR46558:SF13">
    <property type="entry name" value="HTH-TYPE TRANSCRIPTIONAL REGULATOR IMMR"/>
    <property type="match status" value="1"/>
</dbReference>
<keyword evidence="1" id="KW-0238">DNA-binding</keyword>
<dbReference type="SMART" id="SM00530">
    <property type="entry name" value="HTH_XRE"/>
    <property type="match status" value="1"/>
</dbReference>
<dbReference type="CDD" id="cd00093">
    <property type="entry name" value="HTH_XRE"/>
    <property type="match status" value="1"/>
</dbReference>